<dbReference type="Gene3D" id="3.40.220.10">
    <property type="entry name" value="Leucine Aminopeptidase, subunit E, domain 1"/>
    <property type="match status" value="1"/>
</dbReference>
<sequence length="223" mass="25212">MAKNPQYQLIDGDIFDLTFRKPNVCICQQCNCVALKTHGLSKDIANMFGLYANSYARRKGKYTNIADPQSRGVPGSLEFCKGTPCVANLFSQYMYGKPGQYNVSVKDDDLMKGITLDTYDTREEYMRTCLDNLLEILANNHADIDTVVFPYKIGCGLAGGNWTRYVEMINNFTDKFMKLKNTNHVIIVKKDYDRAKKPRITDESDSCDFSYADTTDSCPNGDD</sequence>
<comment type="caution">
    <text evidence="1">The sequence shown here is derived from an EMBL/GenBank/DDBJ whole genome shotgun (WGS) entry which is preliminary data.</text>
</comment>
<dbReference type="EMBL" id="BFCD01000001">
    <property type="protein sequence ID" value="GBG35398.1"/>
    <property type="molecule type" value="Genomic_DNA"/>
</dbReference>
<organism evidence="1">
    <name type="scientific">Marsupenaeus japonicus endogenous nimavirus</name>
    <dbReference type="NCBI Taxonomy" id="2133793"/>
    <lineage>
        <taxon>Viruses</taxon>
        <taxon>Viruses incertae sedis</taxon>
        <taxon>Naldaviricetes</taxon>
        <taxon>Nimaviridae</taxon>
    </lineage>
</organism>
<protein>
    <submittedName>
        <fullName evidence="1">Wsv206-like protein, paralog 1</fullName>
    </submittedName>
</protein>
<evidence type="ECO:0000313" key="1">
    <source>
        <dbReference type="EMBL" id="GBG35398.1"/>
    </source>
</evidence>
<accession>A0A401IP52</accession>
<reference evidence="1" key="1">
    <citation type="journal article" date="2018" name="J. Virol.">
        <title>Crustacean Genome Exploration Reveals the Evolutionary Origin of White Spot Syndrome Virus.</title>
        <authorList>
            <person name="Kawato S."/>
            <person name="Shitara A."/>
            <person name="Wang Y."/>
            <person name="Nozaki R."/>
            <person name="Kondo H."/>
            <person name="Hirono I."/>
        </authorList>
    </citation>
    <scope>NUCLEOTIDE SEQUENCE</scope>
</reference>
<name>A0A401IP52_9VIRU</name>
<proteinExistence type="predicted"/>
<dbReference type="InterPro" id="IPR043472">
    <property type="entry name" value="Macro_dom-like"/>
</dbReference>
<dbReference type="SUPFAM" id="SSF52949">
    <property type="entry name" value="Macro domain-like"/>
    <property type="match status" value="1"/>
</dbReference>